<evidence type="ECO:0000313" key="2">
    <source>
        <dbReference type="Proteomes" id="UP000004995"/>
    </source>
</evidence>
<dbReference type="AlphaFoldDB" id="K3YNX1"/>
<dbReference type="EnsemblPlants" id="KQL00499">
    <property type="protein sequence ID" value="KQL00499"/>
    <property type="gene ID" value="SETIT_015963mg"/>
</dbReference>
<name>K3YNX1_SETIT</name>
<dbReference type="Gramene" id="KQL00499">
    <property type="protein sequence ID" value="KQL00499"/>
    <property type="gene ID" value="SETIT_015963mg"/>
</dbReference>
<protein>
    <submittedName>
        <fullName evidence="1">Uncharacterized protein</fullName>
    </submittedName>
</protein>
<dbReference type="Proteomes" id="UP000004995">
    <property type="component" value="Unassembled WGS sequence"/>
</dbReference>
<sequence length="49" mass="5764">MCNWWVNWFDIARFLQEYCNRLTKKNVMGLLIGVCKQHIHVLGGANDVK</sequence>
<keyword evidence="2" id="KW-1185">Reference proteome</keyword>
<dbReference type="InParanoid" id="K3YNX1"/>
<dbReference type="HOGENOM" id="CLU_3145329_0_0_1"/>
<proteinExistence type="predicted"/>
<reference evidence="1" key="2">
    <citation type="submission" date="2018-08" db="UniProtKB">
        <authorList>
            <consortium name="EnsemblPlants"/>
        </authorList>
    </citation>
    <scope>IDENTIFICATION</scope>
    <source>
        <strain evidence="1">Yugu1</strain>
    </source>
</reference>
<organism evidence="1 2">
    <name type="scientific">Setaria italica</name>
    <name type="common">Foxtail millet</name>
    <name type="synonym">Panicum italicum</name>
    <dbReference type="NCBI Taxonomy" id="4555"/>
    <lineage>
        <taxon>Eukaryota</taxon>
        <taxon>Viridiplantae</taxon>
        <taxon>Streptophyta</taxon>
        <taxon>Embryophyta</taxon>
        <taxon>Tracheophyta</taxon>
        <taxon>Spermatophyta</taxon>
        <taxon>Magnoliopsida</taxon>
        <taxon>Liliopsida</taxon>
        <taxon>Poales</taxon>
        <taxon>Poaceae</taxon>
        <taxon>PACMAD clade</taxon>
        <taxon>Panicoideae</taxon>
        <taxon>Panicodae</taxon>
        <taxon>Paniceae</taxon>
        <taxon>Cenchrinae</taxon>
        <taxon>Setaria</taxon>
    </lineage>
</organism>
<evidence type="ECO:0000313" key="1">
    <source>
        <dbReference type="EnsemblPlants" id="KQL00499"/>
    </source>
</evidence>
<accession>K3YNX1</accession>
<reference evidence="2" key="1">
    <citation type="journal article" date="2012" name="Nat. Biotechnol.">
        <title>Reference genome sequence of the model plant Setaria.</title>
        <authorList>
            <person name="Bennetzen J.L."/>
            <person name="Schmutz J."/>
            <person name="Wang H."/>
            <person name="Percifield R."/>
            <person name="Hawkins J."/>
            <person name="Pontaroli A.C."/>
            <person name="Estep M."/>
            <person name="Feng L."/>
            <person name="Vaughn J.N."/>
            <person name="Grimwood J."/>
            <person name="Jenkins J."/>
            <person name="Barry K."/>
            <person name="Lindquist E."/>
            <person name="Hellsten U."/>
            <person name="Deshpande S."/>
            <person name="Wang X."/>
            <person name="Wu X."/>
            <person name="Mitros T."/>
            <person name="Triplett J."/>
            <person name="Yang X."/>
            <person name="Ye C.Y."/>
            <person name="Mauro-Herrera M."/>
            <person name="Wang L."/>
            <person name="Li P."/>
            <person name="Sharma M."/>
            <person name="Sharma R."/>
            <person name="Ronald P.C."/>
            <person name="Panaud O."/>
            <person name="Kellogg E.A."/>
            <person name="Brutnell T.P."/>
            <person name="Doust A.N."/>
            <person name="Tuskan G.A."/>
            <person name="Rokhsar D."/>
            <person name="Devos K.M."/>
        </authorList>
    </citation>
    <scope>NUCLEOTIDE SEQUENCE [LARGE SCALE GENOMIC DNA]</scope>
    <source>
        <strain evidence="2">cv. Yugu1</strain>
    </source>
</reference>
<dbReference type="EMBL" id="AGNK02003515">
    <property type="status" value="NOT_ANNOTATED_CDS"/>
    <property type="molecule type" value="Genomic_DNA"/>
</dbReference>